<dbReference type="InterPro" id="IPR050331">
    <property type="entry name" value="Zinc_finger"/>
</dbReference>
<evidence type="ECO:0000256" key="2">
    <source>
        <dbReference type="ARBA" id="ARBA00022723"/>
    </source>
</evidence>
<evidence type="ECO:0000256" key="3">
    <source>
        <dbReference type="ARBA" id="ARBA00022737"/>
    </source>
</evidence>
<evidence type="ECO:0000313" key="11">
    <source>
        <dbReference type="EMBL" id="CAI9743915.1"/>
    </source>
</evidence>
<evidence type="ECO:0000256" key="6">
    <source>
        <dbReference type="ARBA" id="ARBA00023242"/>
    </source>
</evidence>
<dbReference type="GO" id="GO:0045893">
    <property type="term" value="P:positive regulation of DNA-templated transcription"/>
    <property type="evidence" value="ECO:0007669"/>
    <property type="project" value="UniProtKB-ARBA"/>
</dbReference>
<gene>
    <name evidence="11" type="ORF">OCTVUL_1B021801</name>
</gene>
<evidence type="ECO:0000256" key="7">
    <source>
        <dbReference type="PROSITE-ProRule" id="PRU00042"/>
    </source>
</evidence>
<evidence type="ECO:0000313" key="12">
    <source>
        <dbReference type="Proteomes" id="UP001162480"/>
    </source>
</evidence>
<evidence type="ECO:0000259" key="9">
    <source>
        <dbReference type="PROSITE" id="PS50157"/>
    </source>
</evidence>
<dbReference type="GO" id="GO:0008270">
    <property type="term" value="F:zinc ion binding"/>
    <property type="evidence" value="ECO:0007669"/>
    <property type="project" value="UniProtKB-KW"/>
</dbReference>
<keyword evidence="5" id="KW-0862">Zinc</keyword>
<evidence type="ECO:0000256" key="5">
    <source>
        <dbReference type="ARBA" id="ARBA00022833"/>
    </source>
</evidence>
<feature type="region of interest" description="Disordered" evidence="8">
    <location>
        <begin position="212"/>
        <end position="232"/>
    </location>
</feature>
<reference evidence="11" key="1">
    <citation type="submission" date="2023-08" db="EMBL/GenBank/DDBJ databases">
        <authorList>
            <person name="Alioto T."/>
            <person name="Alioto T."/>
            <person name="Gomez Garrido J."/>
        </authorList>
    </citation>
    <scope>NUCLEOTIDE SEQUENCE</scope>
</reference>
<name>A0AA36FM14_OCTVU</name>
<dbReference type="Gene3D" id="3.30.160.60">
    <property type="entry name" value="Classic Zinc Finger"/>
    <property type="match status" value="6"/>
</dbReference>
<dbReference type="InterPro" id="IPR013087">
    <property type="entry name" value="Znf_C2H2_type"/>
</dbReference>
<dbReference type="Pfam" id="PF13912">
    <property type="entry name" value="zf-C2H2_6"/>
    <property type="match status" value="1"/>
</dbReference>
<dbReference type="AlphaFoldDB" id="A0AA36FM14"/>
<evidence type="ECO:0000256" key="1">
    <source>
        <dbReference type="ARBA" id="ARBA00004123"/>
    </source>
</evidence>
<dbReference type="EMBL" id="OX597842">
    <property type="protein sequence ID" value="CAI9743915.1"/>
    <property type="molecule type" value="Genomic_DNA"/>
</dbReference>
<dbReference type="PROSITE" id="PS00028">
    <property type="entry name" value="ZINC_FINGER_C2H2_1"/>
    <property type="match status" value="2"/>
</dbReference>
<keyword evidence="3" id="KW-0677">Repeat</keyword>
<dbReference type="Pfam" id="PF00096">
    <property type="entry name" value="zf-C2H2"/>
    <property type="match status" value="3"/>
</dbReference>
<keyword evidence="12" id="KW-1185">Reference proteome</keyword>
<comment type="subcellular location">
    <subcellularLocation>
        <location evidence="1">Nucleus</location>
    </subcellularLocation>
</comment>
<dbReference type="FunFam" id="3.30.160.60:FF:000100">
    <property type="entry name" value="Zinc finger 45-like"/>
    <property type="match status" value="1"/>
</dbReference>
<organism evidence="11 12">
    <name type="scientific">Octopus vulgaris</name>
    <name type="common">Common octopus</name>
    <dbReference type="NCBI Taxonomy" id="6645"/>
    <lineage>
        <taxon>Eukaryota</taxon>
        <taxon>Metazoa</taxon>
        <taxon>Spiralia</taxon>
        <taxon>Lophotrochozoa</taxon>
        <taxon>Mollusca</taxon>
        <taxon>Cephalopoda</taxon>
        <taxon>Coleoidea</taxon>
        <taxon>Octopodiformes</taxon>
        <taxon>Octopoda</taxon>
        <taxon>Incirrata</taxon>
        <taxon>Octopodidae</taxon>
        <taxon>Octopus</taxon>
    </lineage>
</organism>
<dbReference type="PROSITE" id="PS50157">
    <property type="entry name" value="ZINC_FINGER_C2H2_2"/>
    <property type="match status" value="3"/>
</dbReference>
<proteinExistence type="predicted"/>
<sequence>MNRAKYHIIVISVVNPSLDIVILTRHKRVHTAKKPYRCDICGKSFSENGEKPYHCDICGKSFSETGNLTQHKRIHTGEKPYHCDICGKSFSENGHLTIHKRIHTGEKPYHCDICGKSFSEMHVHTGEKPYQCDICGKSFSQKIAQRIHTGEKPYHCDICGKSFFLKEKTNLNIKNKTELLLYSRLNLNRYLRRSPFRCSFDTKAEIHPEKSLISGKGSKNFSDTRNDPEKKIPLNMGISEDIGFRGILLQKRHQCLSYFEDDVTQNWI</sequence>
<keyword evidence="2" id="KW-0479">Metal-binding</keyword>
<dbReference type="PANTHER" id="PTHR16515:SF49">
    <property type="entry name" value="GASTRULA ZINC FINGER PROTEIN XLCGF49.1-LIKE-RELATED"/>
    <property type="match status" value="1"/>
</dbReference>
<dbReference type="GO" id="GO:0005694">
    <property type="term" value="C:chromosome"/>
    <property type="evidence" value="ECO:0007669"/>
    <property type="project" value="UniProtKB-ARBA"/>
</dbReference>
<dbReference type="FunFam" id="3.30.160.60:FF:000634">
    <property type="entry name" value="Zinc finger X-chromosomal protein"/>
    <property type="match status" value="1"/>
</dbReference>
<keyword evidence="4 7" id="KW-0863">Zinc-finger</keyword>
<dbReference type="GO" id="GO:0043565">
    <property type="term" value="F:sequence-specific DNA binding"/>
    <property type="evidence" value="ECO:0007669"/>
    <property type="project" value="UniProtKB-ARBA"/>
</dbReference>
<feature type="domain" description="C2H2-type" evidence="9">
    <location>
        <begin position="81"/>
        <end position="108"/>
    </location>
</feature>
<dbReference type="PROSITE" id="PS51270">
    <property type="entry name" value="ZF_CTCHY"/>
    <property type="match status" value="1"/>
</dbReference>
<accession>A0AA36FM14</accession>
<dbReference type="SUPFAM" id="SSF57667">
    <property type="entry name" value="beta-beta-alpha zinc fingers"/>
    <property type="match status" value="3"/>
</dbReference>
<evidence type="ECO:0000259" key="10">
    <source>
        <dbReference type="PROSITE" id="PS51270"/>
    </source>
</evidence>
<dbReference type="SMART" id="SM00355">
    <property type="entry name" value="ZnF_C2H2"/>
    <property type="match status" value="3"/>
</dbReference>
<dbReference type="FunFam" id="3.30.160.60:FF:002343">
    <property type="entry name" value="Zinc finger protein 33A"/>
    <property type="match status" value="1"/>
</dbReference>
<feature type="domain" description="CTCHY-type" evidence="10">
    <location>
        <begin position="33"/>
        <end position="112"/>
    </location>
</feature>
<dbReference type="PANTHER" id="PTHR16515">
    <property type="entry name" value="PR DOMAIN ZINC FINGER PROTEIN"/>
    <property type="match status" value="1"/>
</dbReference>
<evidence type="ECO:0000256" key="4">
    <source>
        <dbReference type="ARBA" id="ARBA00022771"/>
    </source>
</evidence>
<feature type="domain" description="C2H2-type" evidence="9">
    <location>
        <begin position="53"/>
        <end position="80"/>
    </location>
</feature>
<dbReference type="InterPro" id="IPR017921">
    <property type="entry name" value="Znf_CTCHY"/>
</dbReference>
<protein>
    <submittedName>
        <fullName evidence="11">---NA</fullName>
    </submittedName>
</protein>
<dbReference type="FunFam" id="3.30.160.60:FF:001732">
    <property type="entry name" value="Zgc:162936"/>
    <property type="match status" value="2"/>
</dbReference>
<feature type="compositionally biased region" description="Basic and acidic residues" evidence="8">
    <location>
        <begin position="222"/>
        <end position="232"/>
    </location>
</feature>
<keyword evidence="6" id="KW-0539">Nucleus</keyword>
<evidence type="ECO:0000256" key="8">
    <source>
        <dbReference type="SAM" id="MobiDB-lite"/>
    </source>
</evidence>
<feature type="domain" description="C2H2-type" evidence="9">
    <location>
        <begin position="130"/>
        <end position="153"/>
    </location>
</feature>
<dbReference type="GO" id="GO:0005634">
    <property type="term" value="C:nucleus"/>
    <property type="evidence" value="ECO:0007669"/>
    <property type="project" value="UniProtKB-SubCell"/>
</dbReference>
<dbReference type="InterPro" id="IPR036236">
    <property type="entry name" value="Znf_C2H2_sf"/>
</dbReference>
<dbReference type="Proteomes" id="UP001162480">
    <property type="component" value="Chromosome 29"/>
</dbReference>